<dbReference type="GO" id="GO:0009231">
    <property type="term" value="P:riboflavin biosynthetic process"/>
    <property type="evidence" value="ECO:0007669"/>
    <property type="project" value="InterPro"/>
</dbReference>
<accession>A0A5Q2RQI0</accession>
<dbReference type="EMBL" id="CP045851">
    <property type="protein sequence ID" value="QGG96696.1"/>
    <property type="molecule type" value="Genomic_DNA"/>
</dbReference>
<evidence type="ECO:0000259" key="1">
    <source>
        <dbReference type="Pfam" id="PF01872"/>
    </source>
</evidence>
<dbReference type="Gene3D" id="3.40.430.10">
    <property type="entry name" value="Dihydrofolate Reductase, subunit A"/>
    <property type="match status" value="1"/>
</dbReference>
<reference evidence="2 3" key="1">
    <citation type="submission" date="2019-11" db="EMBL/GenBank/DDBJ databases">
        <authorList>
            <person name="He Y."/>
        </authorList>
    </citation>
    <scope>NUCLEOTIDE SEQUENCE [LARGE SCALE GENOMIC DNA]</scope>
    <source>
        <strain evidence="2 3">SCSIO 58843</strain>
    </source>
</reference>
<evidence type="ECO:0000313" key="2">
    <source>
        <dbReference type="EMBL" id="QGG96696.1"/>
    </source>
</evidence>
<gene>
    <name evidence="2" type="ORF">GH723_17215</name>
</gene>
<dbReference type="Pfam" id="PF01872">
    <property type="entry name" value="RibD_C"/>
    <property type="match status" value="1"/>
</dbReference>
<dbReference type="Proteomes" id="UP000334019">
    <property type="component" value="Chromosome"/>
</dbReference>
<dbReference type="AlphaFoldDB" id="A0A5Q2RQI0"/>
<protein>
    <submittedName>
        <fullName evidence="2">Deaminase</fullName>
    </submittedName>
</protein>
<dbReference type="InterPro" id="IPR002734">
    <property type="entry name" value="RibDG_C"/>
</dbReference>
<sequence length="196" mass="21021">MAKVMTHMCMSLDGFVAGPDDDPGELFDWYWVGDVEVPSARPDMTFQVDADSAAVLRELTSGCGALVAGRRLFDITDGWGDEHPVGAPVVVVTHRPPPDDAAGPLPRTTFTGSVQEGIATAKEIAGDRDVTIASADIIQQALNLGLVDELCISQIPVLFGSGLRYFGELVGDHVMLDDPIVVPGVRALHLRYPVRR</sequence>
<name>A0A5Q2RQI0_9ACTN</name>
<organism evidence="2 3">
    <name type="scientific">Actinomarinicola tropica</name>
    <dbReference type="NCBI Taxonomy" id="2789776"/>
    <lineage>
        <taxon>Bacteria</taxon>
        <taxon>Bacillati</taxon>
        <taxon>Actinomycetota</taxon>
        <taxon>Acidimicrobiia</taxon>
        <taxon>Acidimicrobiales</taxon>
        <taxon>Iamiaceae</taxon>
        <taxon>Actinomarinicola</taxon>
    </lineage>
</organism>
<dbReference type="SUPFAM" id="SSF53597">
    <property type="entry name" value="Dihydrofolate reductase-like"/>
    <property type="match status" value="1"/>
</dbReference>
<evidence type="ECO:0000313" key="3">
    <source>
        <dbReference type="Proteomes" id="UP000334019"/>
    </source>
</evidence>
<proteinExistence type="predicted"/>
<keyword evidence="3" id="KW-1185">Reference proteome</keyword>
<dbReference type="KEGG" id="atq:GH723_17215"/>
<feature type="domain" description="Bacterial bifunctional deaminase-reductase C-terminal" evidence="1">
    <location>
        <begin position="3"/>
        <end position="168"/>
    </location>
</feature>
<dbReference type="GO" id="GO:0008703">
    <property type="term" value="F:5-amino-6-(5-phosphoribosylamino)uracil reductase activity"/>
    <property type="evidence" value="ECO:0007669"/>
    <property type="project" value="InterPro"/>
</dbReference>
<dbReference type="InterPro" id="IPR024072">
    <property type="entry name" value="DHFR-like_dom_sf"/>
</dbReference>